<dbReference type="EMBL" id="SIJB01000013">
    <property type="protein sequence ID" value="NBI28377.1"/>
    <property type="molecule type" value="Genomic_DNA"/>
</dbReference>
<evidence type="ECO:0000256" key="5">
    <source>
        <dbReference type="ARBA" id="ARBA00048594"/>
    </source>
</evidence>
<dbReference type="InterPro" id="IPR027417">
    <property type="entry name" value="P-loop_NTPase"/>
</dbReference>
<comment type="similarity">
    <text evidence="2">Belongs to the guanylate kinase family.</text>
</comment>
<evidence type="ECO:0000259" key="6">
    <source>
        <dbReference type="PROSITE" id="PS50052"/>
    </source>
</evidence>
<evidence type="ECO:0000256" key="4">
    <source>
        <dbReference type="ARBA" id="ARBA00022777"/>
    </source>
</evidence>
<dbReference type="PROSITE" id="PS00856">
    <property type="entry name" value="GUANYLATE_KINASE_1"/>
    <property type="match status" value="1"/>
</dbReference>
<evidence type="ECO:0000256" key="1">
    <source>
        <dbReference type="ARBA" id="ARBA00003531"/>
    </source>
</evidence>
<reference evidence="7 8" key="1">
    <citation type="submission" date="2019-01" db="EMBL/GenBank/DDBJ databases">
        <title>Chengkuizengella sp. nov., isolated from deep-sea sediment of East Pacific Ocean.</title>
        <authorList>
            <person name="Yang J."/>
            <person name="Lai Q."/>
            <person name="Shao Z."/>
        </authorList>
    </citation>
    <scope>NUCLEOTIDE SEQUENCE [LARGE SCALE GENOMIC DNA]</scope>
    <source>
        <strain evidence="7 8">YPA3-1-1</strain>
    </source>
</reference>
<dbReference type="InterPro" id="IPR020590">
    <property type="entry name" value="Guanylate_kinase_CS"/>
</dbReference>
<name>A0A6N9PZG0_9BACL</name>
<dbReference type="GO" id="GO:0004385">
    <property type="term" value="F:GMP kinase activity"/>
    <property type="evidence" value="ECO:0007669"/>
    <property type="project" value="UniProtKB-EC"/>
</dbReference>
<organism evidence="7 8">
    <name type="scientific">Chengkuizengella marina</name>
    <dbReference type="NCBI Taxonomy" id="2507566"/>
    <lineage>
        <taxon>Bacteria</taxon>
        <taxon>Bacillati</taxon>
        <taxon>Bacillota</taxon>
        <taxon>Bacilli</taxon>
        <taxon>Bacillales</taxon>
        <taxon>Paenibacillaceae</taxon>
        <taxon>Chengkuizengella</taxon>
    </lineage>
</organism>
<dbReference type="RefSeq" id="WP_160645168.1">
    <property type="nucleotide sequence ID" value="NZ_SIJB01000013.1"/>
</dbReference>
<dbReference type="InterPro" id="IPR008145">
    <property type="entry name" value="GK/Ca_channel_bsu"/>
</dbReference>
<keyword evidence="8" id="KW-1185">Reference proteome</keyword>
<comment type="catalytic activity">
    <reaction evidence="5">
        <text>GMP + ATP = GDP + ADP</text>
        <dbReference type="Rhea" id="RHEA:20780"/>
        <dbReference type="ChEBI" id="CHEBI:30616"/>
        <dbReference type="ChEBI" id="CHEBI:58115"/>
        <dbReference type="ChEBI" id="CHEBI:58189"/>
        <dbReference type="ChEBI" id="CHEBI:456216"/>
        <dbReference type="EC" id="2.7.4.8"/>
    </reaction>
</comment>
<dbReference type="Gene3D" id="3.40.50.300">
    <property type="entry name" value="P-loop containing nucleotide triphosphate hydrolases"/>
    <property type="match status" value="1"/>
</dbReference>
<comment type="caution">
    <text evidence="7">The sequence shown here is derived from an EMBL/GenBank/DDBJ whole genome shotgun (WGS) entry which is preliminary data.</text>
</comment>
<dbReference type="GO" id="GO:0005829">
    <property type="term" value="C:cytosol"/>
    <property type="evidence" value="ECO:0007669"/>
    <property type="project" value="TreeGrafter"/>
</dbReference>
<keyword evidence="4 7" id="KW-0418">Kinase</keyword>
<dbReference type="PROSITE" id="PS50052">
    <property type="entry name" value="GUANYLATE_KINASE_2"/>
    <property type="match status" value="1"/>
</dbReference>
<dbReference type="InterPro" id="IPR008144">
    <property type="entry name" value="Guanylate_kin-like_dom"/>
</dbReference>
<dbReference type="SUPFAM" id="SSF52540">
    <property type="entry name" value="P-loop containing nucleoside triphosphate hydrolases"/>
    <property type="match status" value="1"/>
</dbReference>
<accession>A0A6N9PZG0</accession>
<dbReference type="Pfam" id="PF00625">
    <property type="entry name" value="Guanylate_kin"/>
    <property type="match status" value="1"/>
</dbReference>
<dbReference type="SMART" id="SM00072">
    <property type="entry name" value="GuKc"/>
    <property type="match status" value="1"/>
</dbReference>
<evidence type="ECO:0000256" key="2">
    <source>
        <dbReference type="ARBA" id="ARBA00005790"/>
    </source>
</evidence>
<sequence>MYQLKEKEMIFVFTGPDGSGRKTVADMVGTTLGIKKVISYTSRSKRPSEVNGQDYHFISREQFEEGINNKEFVEVTEIDGNFYGIKGFDIEQEFKNNDFIYLILNSDGARTLKKLFGEKVSRIFIYVDRDVIIERQKALGVSQEIVDFHFKHYDEDMSYKDECKYAFENTDLAHTVFAVTEVLEGYMDRQLEEKD</sequence>
<evidence type="ECO:0000313" key="7">
    <source>
        <dbReference type="EMBL" id="NBI28377.1"/>
    </source>
</evidence>
<proteinExistence type="inferred from homology"/>
<keyword evidence="3" id="KW-0808">Transferase</keyword>
<evidence type="ECO:0000256" key="3">
    <source>
        <dbReference type="ARBA" id="ARBA00022679"/>
    </source>
</evidence>
<dbReference type="PANTHER" id="PTHR23117">
    <property type="entry name" value="GUANYLATE KINASE-RELATED"/>
    <property type="match status" value="1"/>
</dbReference>
<evidence type="ECO:0000313" key="8">
    <source>
        <dbReference type="Proteomes" id="UP000448943"/>
    </source>
</evidence>
<dbReference type="OrthoDB" id="1033810at2"/>
<dbReference type="Proteomes" id="UP000448943">
    <property type="component" value="Unassembled WGS sequence"/>
</dbReference>
<dbReference type="PANTHER" id="PTHR23117:SF13">
    <property type="entry name" value="GUANYLATE KINASE"/>
    <property type="match status" value="1"/>
</dbReference>
<feature type="domain" description="Guanylate kinase-like" evidence="6">
    <location>
        <begin position="8"/>
        <end position="184"/>
    </location>
</feature>
<comment type="function">
    <text evidence="1">Essential for recycling GMP and indirectly, cGMP.</text>
</comment>
<gene>
    <name evidence="7" type="ORF">ERL59_05350</name>
</gene>
<dbReference type="AlphaFoldDB" id="A0A6N9PZG0"/>
<protein>
    <submittedName>
        <fullName evidence="7">Guanylate kinase</fullName>
    </submittedName>
</protein>